<dbReference type="InterPro" id="IPR020845">
    <property type="entry name" value="AMP-binding_CS"/>
</dbReference>
<dbReference type="GO" id="GO:0006631">
    <property type="term" value="P:fatty acid metabolic process"/>
    <property type="evidence" value="ECO:0007669"/>
    <property type="project" value="TreeGrafter"/>
</dbReference>
<dbReference type="HOGENOM" id="CLU_000022_59_7_11"/>
<dbReference type="PROSITE" id="PS00455">
    <property type="entry name" value="AMP_BINDING"/>
    <property type="match status" value="1"/>
</dbReference>
<gene>
    <name evidence="2" type="ORF">HMPREF1979_00066</name>
</gene>
<dbReference type="AlphaFoldDB" id="U1S5K8"/>
<dbReference type="SUPFAM" id="SSF56801">
    <property type="entry name" value="Acetyl-CoA synthetase-like"/>
    <property type="match status" value="1"/>
</dbReference>
<dbReference type="CDD" id="cd04433">
    <property type="entry name" value="AFD_class_I"/>
    <property type="match status" value="1"/>
</dbReference>
<feature type="domain" description="AMP-dependent synthetase/ligase" evidence="1">
    <location>
        <begin position="16"/>
        <end position="335"/>
    </location>
</feature>
<dbReference type="Proteomes" id="UP000016536">
    <property type="component" value="Unassembled WGS sequence"/>
</dbReference>
<proteinExistence type="predicted"/>
<dbReference type="Pfam" id="PF00501">
    <property type="entry name" value="AMP-binding"/>
    <property type="match status" value="1"/>
</dbReference>
<dbReference type="GO" id="GO:0031956">
    <property type="term" value="F:medium-chain fatty acid-CoA ligase activity"/>
    <property type="evidence" value="ECO:0007669"/>
    <property type="project" value="TreeGrafter"/>
</dbReference>
<dbReference type="InterPro" id="IPR042099">
    <property type="entry name" value="ANL_N_sf"/>
</dbReference>
<evidence type="ECO:0000313" key="3">
    <source>
        <dbReference type="Proteomes" id="UP000016536"/>
    </source>
</evidence>
<reference evidence="2 3" key="1">
    <citation type="submission" date="2013-08" db="EMBL/GenBank/DDBJ databases">
        <authorList>
            <person name="Weinstock G."/>
            <person name="Sodergren E."/>
            <person name="Wylie T."/>
            <person name="Fulton L."/>
            <person name="Fulton R."/>
            <person name="Fronick C."/>
            <person name="O'Laughlin M."/>
            <person name="Godfrey J."/>
            <person name="Miner T."/>
            <person name="Herter B."/>
            <person name="Appelbaum E."/>
            <person name="Cordes M."/>
            <person name="Lek S."/>
            <person name="Wollam A."/>
            <person name="Pepin K.H."/>
            <person name="Palsikar V.B."/>
            <person name="Mitreva M."/>
            <person name="Wilson R.K."/>
        </authorList>
    </citation>
    <scope>NUCLEOTIDE SEQUENCE [LARGE SCALE GENOMIC DNA]</scope>
    <source>
        <strain evidence="2 3">F0542</strain>
    </source>
</reference>
<evidence type="ECO:0000313" key="2">
    <source>
        <dbReference type="EMBL" id="ERH25917.1"/>
    </source>
</evidence>
<evidence type="ECO:0000259" key="1">
    <source>
        <dbReference type="Pfam" id="PF00501"/>
    </source>
</evidence>
<name>U1S5K8_9ACTO</name>
<dbReference type="Gene3D" id="3.40.50.12780">
    <property type="entry name" value="N-terminal domain of ligase-like"/>
    <property type="match status" value="1"/>
</dbReference>
<accession>U1S5K8</accession>
<comment type="caution">
    <text evidence="2">The sequence shown here is derived from an EMBL/GenBank/DDBJ whole genome shotgun (WGS) entry which is preliminary data.</text>
</comment>
<dbReference type="PANTHER" id="PTHR43201">
    <property type="entry name" value="ACYL-COA SYNTHETASE"/>
    <property type="match status" value="1"/>
</dbReference>
<dbReference type="PATRIC" id="fig|1321818.3.peg.50"/>
<protein>
    <submittedName>
        <fullName evidence="2">AMP-binding enzyme</fullName>
    </submittedName>
</protein>
<keyword evidence="3" id="KW-1185">Reference proteome</keyword>
<dbReference type="EMBL" id="AWSE01000004">
    <property type="protein sequence ID" value="ERH25917.1"/>
    <property type="molecule type" value="Genomic_DNA"/>
</dbReference>
<dbReference type="PANTHER" id="PTHR43201:SF32">
    <property type="entry name" value="2-SUCCINYLBENZOATE--COA LIGASE, CHLOROPLASTIC_PEROXISOMAL"/>
    <property type="match status" value="1"/>
</dbReference>
<organism evidence="2 3">
    <name type="scientific">Actinomyces johnsonii F0542</name>
    <dbReference type="NCBI Taxonomy" id="1321818"/>
    <lineage>
        <taxon>Bacteria</taxon>
        <taxon>Bacillati</taxon>
        <taxon>Actinomycetota</taxon>
        <taxon>Actinomycetes</taxon>
        <taxon>Actinomycetales</taxon>
        <taxon>Actinomycetaceae</taxon>
        <taxon>Actinomyces</taxon>
    </lineage>
</organism>
<sequence length="479" mass="52435">MKLWQIVAPDSCLESGQNLLGRELLEYANGYVEQLLEHGARPCSQVIVLLTHDERGMALYLAASRIGCELVLPYNLSSMDQEAMHQLRKDFNDALVCVTDGYEELKGVVRLRWRKARHPEALPEPGLVVERFLLLFTSGSSGSPKSVSVSEAVVTARIEAVAARLGFHSAMRSLLCGLMSNTTGVIFGFGPLMCGGTVVIPASRNVAQWPKVVERDRVTHLMLRPASLEEFLRAAEFEGCSLDSVETFAYGSAPLAQTLRDRLSRITTGRLVQGYGLSETYGPFIWTEEGCRDPDGYLIGTPDTTESVEIIHPAGMEQGPGELVITSGLLMNGYLTAGAPYPHLELPFRTGDIAFQDVSGNFHLVGRRSATVLTTNGHQIFPEQVERIAAEVCGPNQALLVGLWEPEGSRAVLVFSPTVADDQIRSTAICLMNSFSPETLPDDVAVMTNLSSSENEKLRRVTPKKEELSSRRPFGRVLL</sequence>
<dbReference type="InterPro" id="IPR000873">
    <property type="entry name" value="AMP-dep_synth/lig_dom"/>
</dbReference>